<accession>A0ABQ5DZ88</accession>
<comment type="caution">
    <text evidence="1">The sequence shown here is derived from an EMBL/GenBank/DDBJ whole genome shotgun (WGS) entry which is preliminary data.</text>
</comment>
<protein>
    <submittedName>
        <fullName evidence="1">Uncharacterized protein</fullName>
    </submittedName>
</protein>
<proteinExistence type="predicted"/>
<evidence type="ECO:0000313" key="2">
    <source>
        <dbReference type="Proteomes" id="UP001151760"/>
    </source>
</evidence>
<sequence>MDTPFYPIDISSPCRAVDDPRVVSRRIDDQHAYGNRKGDRVNVEITNFLGNLDHEAVLDWLYDVDNFFDIMDVHE</sequence>
<reference evidence="1" key="2">
    <citation type="submission" date="2022-01" db="EMBL/GenBank/DDBJ databases">
        <authorList>
            <person name="Yamashiro T."/>
            <person name="Shiraishi A."/>
            <person name="Satake H."/>
            <person name="Nakayama K."/>
        </authorList>
    </citation>
    <scope>NUCLEOTIDE SEQUENCE</scope>
</reference>
<evidence type="ECO:0000313" key="1">
    <source>
        <dbReference type="EMBL" id="GJT44490.1"/>
    </source>
</evidence>
<keyword evidence="2" id="KW-1185">Reference proteome</keyword>
<gene>
    <name evidence="1" type="ORF">Tco_0953205</name>
</gene>
<dbReference type="EMBL" id="BQNB010015818">
    <property type="protein sequence ID" value="GJT44490.1"/>
    <property type="molecule type" value="Genomic_DNA"/>
</dbReference>
<dbReference type="Proteomes" id="UP001151760">
    <property type="component" value="Unassembled WGS sequence"/>
</dbReference>
<name>A0ABQ5DZ88_9ASTR</name>
<organism evidence="1 2">
    <name type="scientific">Tanacetum coccineum</name>
    <dbReference type="NCBI Taxonomy" id="301880"/>
    <lineage>
        <taxon>Eukaryota</taxon>
        <taxon>Viridiplantae</taxon>
        <taxon>Streptophyta</taxon>
        <taxon>Embryophyta</taxon>
        <taxon>Tracheophyta</taxon>
        <taxon>Spermatophyta</taxon>
        <taxon>Magnoliopsida</taxon>
        <taxon>eudicotyledons</taxon>
        <taxon>Gunneridae</taxon>
        <taxon>Pentapetalae</taxon>
        <taxon>asterids</taxon>
        <taxon>campanulids</taxon>
        <taxon>Asterales</taxon>
        <taxon>Asteraceae</taxon>
        <taxon>Asteroideae</taxon>
        <taxon>Anthemideae</taxon>
        <taxon>Anthemidinae</taxon>
        <taxon>Tanacetum</taxon>
    </lineage>
</organism>
<reference evidence="1" key="1">
    <citation type="journal article" date="2022" name="Int. J. Mol. Sci.">
        <title>Draft Genome of Tanacetum Coccineum: Genomic Comparison of Closely Related Tanacetum-Family Plants.</title>
        <authorList>
            <person name="Yamashiro T."/>
            <person name="Shiraishi A."/>
            <person name="Nakayama K."/>
            <person name="Satake H."/>
        </authorList>
    </citation>
    <scope>NUCLEOTIDE SEQUENCE</scope>
</reference>